<gene>
    <name evidence="7" type="ORF">GPM918_LOCUS34869</name>
    <name evidence="8" type="ORF">OVA965_LOCUS36996</name>
    <name evidence="10" type="ORF">SRO942_LOCUS35581</name>
    <name evidence="9" type="ORF">TMI583_LOCUS38040</name>
</gene>
<feature type="transmembrane region" description="Helical" evidence="6">
    <location>
        <begin position="135"/>
        <end position="154"/>
    </location>
</feature>
<feature type="transmembrane region" description="Helical" evidence="6">
    <location>
        <begin position="245"/>
        <end position="265"/>
    </location>
</feature>
<evidence type="ECO:0000256" key="5">
    <source>
        <dbReference type="ARBA" id="ARBA00023136"/>
    </source>
</evidence>
<reference evidence="7" key="1">
    <citation type="submission" date="2021-02" db="EMBL/GenBank/DDBJ databases">
        <authorList>
            <person name="Nowell W R."/>
        </authorList>
    </citation>
    <scope>NUCLEOTIDE SEQUENCE</scope>
</reference>
<dbReference type="AlphaFoldDB" id="A0A815PXC5"/>
<organism evidence="7 11">
    <name type="scientific">Didymodactylos carnosus</name>
    <dbReference type="NCBI Taxonomy" id="1234261"/>
    <lineage>
        <taxon>Eukaryota</taxon>
        <taxon>Metazoa</taxon>
        <taxon>Spiralia</taxon>
        <taxon>Gnathifera</taxon>
        <taxon>Rotifera</taxon>
        <taxon>Eurotatoria</taxon>
        <taxon>Bdelloidea</taxon>
        <taxon>Philodinida</taxon>
        <taxon>Philodinidae</taxon>
        <taxon>Didymodactylos</taxon>
    </lineage>
</organism>
<feature type="transmembrane region" description="Helical" evidence="6">
    <location>
        <begin position="203"/>
        <end position="225"/>
    </location>
</feature>
<evidence type="ECO:0000256" key="6">
    <source>
        <dbReference type="SAM" id="Phobius"/>
    </source>
</evidence>
<keyword evidence="3 6" id="KW-0812">Transmembrane</keyword>
<feature type="transmembrane region" description="Helical" evidence="6">
    <location>
        <begin position="48"/>
        <end position="67"/>
    </location>
</feature>
<dbReference type="Proteomes" id="UP000663829">
    <property type="component" value="Unassembled WGS sequence"/>
</dbReference>
<proteinExistence type="inferred from homology"/>
<keyword evidence="11" id="KW-1185">Reference proteome</keyword>
<dbReference type="OrthoDB" id="426527at2759"/>
<comment type="similarity">
    <text evidence="2">Belongs to the TMEM144 family.</text>
</comment>
<evidence type="ECO:0000256" key="1">
    <source>
        <dbReference type="ARBA" id="ARBA00004141"/>
    </source>
</evidence>
<evidence type="ECO:0000313" key="7">
    <source>
        <dbReference type="EMBL" id="CAF1454949.1"/>
    </source>
</evidence>
<keyword evidence="4 6" id="KW-1133">Transmembrane helix</keyword>
<dbReference type="EMBL" id="CAJOBC010085131">
    <property type="protein sequence ID" value="CAF4327107.1"/>
    <property type="molecule type" value="Genomic_DNA"/>
</dbReference>
<feature type="transmembrane region" description="Helical" evidence="6">
    <location>
        <begin position="304"/>
        <end position="327"/>
    </location>
</feature>
<dbReference type="InterPro" id="IPR010651">
    <property type="entry name" value="Sugar_transport"/>
</dbReference>
<evidence type="ECO:0008006" key="12">
    <source>
        <dbReference type="Google" id="ProtNLM"/>
    </source>
</evidence>
<accession>A0A815PXC5</accession>
<feature type="transmembrane region" description="Helical" evidence="6">
    <location>
        <begin position="18"/>
        <end position="36"/>
    </location>
</feature>
<evidence type="ECO:0000256" key="3">
    <source>
        <dbReference type="ARBA" id="ARBA00022692"/>
    </source>
</evidence>
<evidence type="ECO:0000256" key="2">
    <source>
        <dbReference type="ARBA" id="ARBA00005731"/>
    </source>
</evidence>
<sequence length="361" mass="40032">MNQSNFTLIDHSHVLPTYVGYIGVLVAVGFFGSFLVPAQKLRIHDSFSYQFFMSVGIWTTGLLINLILQSTVFFPLVLIGGFLWASGNILSLHVIQINGVGLSMLLWSTTNVLLGWASGRWGWFGLMPDKIFSPYLNYVGVAITCVSGLIFFNIKTDKQKIESDTKLNGNVDVMSLTPLNEGVEVNPTIQSSSKKLYTRKFRLLASLLAIIAGSFFGLTFTPSTYIQHHPEKYPYSSNNGLDYCFSMYSGVLLTSFVYYSFNIIIKHNQPFMIESKTIFPAFSSGIMWGLGQAGFLVANSVLNQAIAFPLVIAGPSCVAVIWALFYFKDMSGIRNYVYISVGIILRIGAAILIVFSKQKIL</sequence>
<dbReference type="Pfam" id="PF07857">
    <property type="entry name" value="TMEM144"/>
    <property type="match status" value="1"/>
</dbReference>
<dbReference type="EMBL" id="CAJNOK010034255">
    <property type="protein sequence ID" value="CAF1502335.1"/>
    <property type="molecule type" value="Genomic_DNA"/>
</dbReference>
<protein>
    <recommendedName>
        <fullName evidence="12">Transmembrane protein 144</fullName>
    </recommendedName>
</protein>
<comment type="subcellular location">
    <subcellularLocation>
        <location evidence="1">Membrane</location>
        <topology evidence="1">Multi-pass membrane protein</topology>
    </subcellularLocation>
</comment>
<feature type="transmembrane region" description="Helical" evidence="6">
    <location>
        <begin position="277"/>
        <end position="298"/>
    </location>
</feature>
<dbReference type="Proteomes" id="UP000682733">
    <property type="component" value="Unassembled WGS sequence"/>
</dbReference>
<evidence type="ECO:0000313" key="9">
    <source>
        <dbReference type="EMBL" id="CAF4290749.1"/>
    </source>
</evidence>
<dbReference type="Proteomes" id="UP000677228">
    <property type="component" value="Unassembled WGS sequence"/>
</dbReference>
<feature type="transmembrane region" description="Helical" evidence="6">
    <location>
        <begin position="104"/>
        <end position="123"/>
    </location>
</feature>
<comment type="caution">
    <text evidence="7">The sequence shown here is derived from an EMBL/GenBank/DDBJ whole genome shotgun (WGS) entry which is preliminary data.</text>
</comment>
<dbReference type="GO" id="GO:0015144">
    <property type="term" value="F:carbohydrate transmembrane transporter activity"/>
    <property type="evidence" value="ECO:0007669"/>
    <property type="project" value="InterPro"/>
</dbReference>
<feature type="transmembrane region" description="Helical" evidence="6">
    <location>
        <begin position="336"/>
        <end position="355"/>
    </location>
</feature>
<dbReference type="PANTHER" id="PTHR16119">
    <property type="entry name" value="TRANSMEMBRANE PROTEIN 144"/>
    <property type="match status" value="1"/>
</dbReference>
<evidence type="ECO:0000256" key="4">
    <source>
        <dbReference type="ARBA" id="ARBA00022989"/>
    </source>
</evidence>
<dbReference type="Proteomes" id="UP000681722">
    <property type="component" value="Unassembled WGS sequence"/>
</dbReference>
<name>A0A815PXC5_9BILA</name>
<dbReference type="EMBL" id="CAJOBA010056269">
    <property type="protein sequence ID" value="CAF4290749.1"/>
    <property type="molecule type" value="Genomic_DNA"/>
</dbReference>
<keyword evidence="5 6" id="KW-0472">Membrane</keyword>
<evidence type="ECO:0000313" key="10">
    <source>
        <dbReference type="EMBL" id="CAF4327107.1"/>
    </source>
</evidence>
<evidence type="ECO:0000313" key="11">
    <source>
        <dbReference type="Proteomes" id="UP000663829"/>
    </source>
</evidence>
<dbReference type="PANTHER" id="PTHR16119:SF17">
    <property type="entry name" value="TRANSMEMBRANE PROTEIN 144"/>
    <property type="match status" value="1"/>
</dbReference>
<dbReference type="InterPro" id="IPR012435">
    <property type="entry name" value="TMEM144"/>
</dbReference>
<evidence type="ECO:0000313" key="8">
    <source>
        <dbReference type="EMBL" id="CAF1502335.1"/>
    </source>
</evidence>
<dbReference type="EMBL" id="CAJNOQ010019678">
    <property type="protein sequence ID" value="CAF1454949.1"/>
    <property type="molecule type" value="Genomic_DNA"/>
</dbReference>
<dbReference type="GO" id="GO:0016020">
    <property type="term" value="C:membrane"/>
    <property type="evidence" value="ECO:0007669"/>
    <property type="project" value="UniProtKB-SubCell"/>
</dbReference>
<feature type="transmembrane region" description="Helical" evidence="6">
    <location>
        <begin position="73"/>
        <end position="92"/>
    </location>
</feature>